<dbReference type="Proteomes" id="UP000767446">
    <property type="component" value="Unassembled WGS sequence"/>
</dbReference>
<dbReference type="PANTHER" id="PTHR43877:SF2">
    <property type="entry name" value="AMINOALKYLPHOSPHONATE N-ACETYLTRANSFERASE-RELATED"/>
    <property type="match status" value="1"/>
</dbReference>
<dbReference type="InterPro" id="IPR016181">
    <property type="entry name" value="Acyl_CoA_acyltransferase"/>
</dbReference>
<feature type="domain" description="N-acetyltransferase" evidence="3">
    <location>
        <begin position="4"/>
        <end position="145"/>
    </location>
</feature>
<dbReference type="SUPFAM" id="SSF55729">
    <property type="entry name" value="Acyl-CoA N-acyltransferases (Nat)"/>
    <property type="match status" value="1"/>
</dbReference>
<comment type="caution">
    <text evidence="4">The sequence shown here is derived from an EMBL/GenBank/DDBJ whole genome shotgun (WGS) entry which is preliminary data.</text>
</comment>
<dbReference type="AlphaFoldDB" id="A0A941GRS5"/>
<keyword evidence="2 4" id="KW-0012">Acyltransferase</keyword>
<evidence type="ECO:0000313" key="4">
    <source>
        <dbReference type="EMBL" id="MBR8828637.1"/>
    </source>
</evidence>
<dbReference type="EC" id="2.3.1.-" evidence="4"/>
<evidence type="ECO:0000313" key="5">
    <source>
        <dbReference type="Proteomes" id="UP000767446"/>
    </source>
</evidence>
<dbReference type="Gene3D" id="3.40.630.30">
    <property type="match status" value="1"/>
</dbReference>
<reference evidence="4" key="1">
    <citation type="submission" date="2021-02" db="EMBL/GenBank/DDBJ databases">
        <title>Metagenome analyses of Stigonema ocellatum DSM 106950, Chlorogloea purpurea SAG 13.99 and Gomphosphaeria aponina DSM 107014.</title>
        <authorList>
            <person name="Marter P."/>
            <person name="Huang S."/>
        </authorList>
    </citation>
    <scope>NUCLEOTIDE SEQUENCE</scope>
    <source>
        <strain evidence="4">JP213</strain>
    </source>
</reference>
<proteinExistence type="predicted"/>
<accession>A0A941GRS5</accession>
<dbReference type="PANTHER" id="PTHR43877">
    <property type="entry name" value="AMINOALKYLPHOSPHONATE N-ACETYLTRANSFERASE-RELATED-RELATED"/>
    <property type="match status" value="1"/>
</dbReference>
<gene>
    <name evidence="4" type="ORF">DSM107014_12190</name>
</gene>
<organism evidence="4 5">
    <name type="scientific">Gomphosphaeria aponina SAG 52.96 = DSM 107014</name>
    <dbReference type="NCBI Taxonomy" id="1521640"/>
    <lineage>
        <taxon>Bacteria</taxon>
        <taxon>Bacillati</taxon>
        <taxon>Cyanobacteriota</taxon>
        <taxon>Cyanophyceae</taxon>
        <taxon>Oscillatoriophycideae</taxon>
        <taxon>Chroococcales</taxon>
        <taxon>Gomphosphaeriaceae</taxon>
        <taxon>Gomphosphaeria</taxon>
    </lineage>
</organism>
<evidence type="ECO:0000256" key="1">
    <source>
        <dbReference type="ARBA" id="ARBA00022679"/>
    </source>
</evidence>
<dbReference type="EMBL" id="JADQBC010000079">
    <property type="protein sequence ID" value="MBR8828637.1"/>
    <property type="molecule type" value="Genomic_DNA"/>
</dbReference>
<name>A0A941GRS5_9CHRO</name>
<dbReference type="CDD" id="cd04301">
    <property type="entry name" value="NAT_SF"/>
    <property type="match status" value="1"/>
</dbReference>
<dbReference type="InterPro" id="IPR050832">
    <property type="entry name" value="Bact_Acetyltransf"/>
</dbReference>
<dbReference type="InterPro" id="IPR000182">
    <property type="entry name" value="GNAT_dom"/>
</dbReference>
<dbReference type="PROSITE" id="PS51186">
    <property type="entry name" value="GNAT"/>
    <property type="match status" value="1"/>
</dbReference>
<evidence type="ECO:0000256" key="2">
    <source>
        <dbReference type="ARBA" id="ARBA00023315"/>
    </source>
</evidence>
<protein>
    <submittedName>
        <fullName evidence="4">GNAT family N-acetyltransferase</fullName>
        <ecNumber evidence="4">2.3.1.-</ecNumber>
    </submittedName>
</protein>
<dbReference type="GO" id="GO:0016747">
    <property type="term" value="F:acyltransferase activity, transferring groups other than amino-acyl groups"/>
    <property type="evidence" value="ECO:0007669"/>
    <property type="project" value="InterPro"/>
</dbReference>
<evidence type="ECO:0000259" key="3">
    <source>
        <dbReference type="PROSITE" id="PS51186"/>
    </source>
</evidence>
<sequence length="146" mass="16438">MNKVEIKLVKYSEYFTQINSIRIAVFQEEQGVPAALEFDGKDATAQHLLAYLNGKPVGTSRIRKLDENVVKIERLAVIPTARGKGIANQLMATALELISSQNYSQVMIHSQEYIKRLYEKLGFEQVGNPFEEAGIPHVKMIKFLGN</sequence>
<dbReference type="Pfam" id="PF13673">
    <property type="entry name" value="Acetyltransf_10"/>
    <property type="match status" value="1"/>
</dbReference>
<keyword evidence="1 4" id="KW-0808">Transferase</keyword>